<dbReference type="AlphaFoldDB" id="A0A6D2I6D6"/>
<keyword evidence="2" id="KW-1185">Reference proteome</keyword>
<sequence length="72" mass="8207">MACLKKYELEVPSFSPLHVPYRLHPPLLFEAFLVAHQTKLEGSPHQVHMALKQVDQLLAYQVLVSQVLLLDS</sequence>
<organism evidence="1 2">
    <name type="scientific">Microthlaspi erraticum</name>
    <dbReference type="NCBI Taxonomy" id="1685480"/>
    <lineage>
        <taxon>Eukaryota</taxon>
        <taxon>Viridiplantae</taxon>
        <taxon>Streptophyta</taxon>
        <taxon>Embryophyta</taxon>
        <taxon>Tracheophyta</taxon>
        <taxon>Spermatophyta</taxon>
        <taxon>Magnoliopsida</taxon>
        <taxon>eudicotyledons</taxon>
        <taxon>Gunneridae</taxon>
        <taxon>Pentapetalae</taxon>
        <taxon>rosids</taxon>
        <taxon>malvids</taxon>
        <taxon>Brassicales</taxon>
        <taxon>Brassicaceae</taxon>
        <taxon>Coluteocarpeae</taxon>
        <taxon>Microthlaspi</taxon>
    </lineage>
</organism>
<proteinExistence type="predicted"/>
<accession>A0A6D2I6D6</accession>
<dbReference type="Proteomes" id="UP000467841">
    <property type="component" value="Unassembled WGS sequence"/>
</dbReference>
<evidence type="ECO:0000313" key="2">
    <source>
        <dbReference type="Proteomes" id="UP000467841"/>
    </source>
</evidence>
<protein>
    <submittedName>
        <fullName evidence="1">Uncharacterized protein</fullName>
    </submittedName>
</protein>
<name>A0A6D2I6D6_9BRAS</name>
<dbReference type="EMBL" id="CACVBM020000832">
    <property type="protein sequence ID" value="CAA7023857.1"/>
    <property type="molecule type" value="Genomic_DNA"/>
</dbReference>
<evidence type="ECO:0000313" key="1">
    <source>
        <dbReference type="EMBL" id="CAA7023857.1"/>
    </source>
</evidence>
<reference evidence="1" key="1">
    <citation type="submission" date="2020-01" db="EMBL/GenBank/DDBJ databases">
        <authorList>
            <person name="Mishra B."/>
        </authorList>
    </citation>
    <scope>NUCLEOTIDE SEQUENCE [LARGE SCALE GENOMIC DNA]</scope>
</reference>
<comment type="caution">
    <text evidence="1">The sequence shown here is derived from an EMBL/GenBank/DDBJ whole genome shotgun (WGS) entry which is preliminary data.</text>
</comment>
<gene>
    <name evidence="1" type="ORF">MERR_LOCUS11092</name>
</gene>